<dbReference type="EMBL" id="AP017315">
    <property type="protein sequence ID" value="BAU33452.1"/>
    <property type="molecule type" value="Genomic_DNA"/>
</dbReference>
<organism evidence="1 3">
    <name type="scientific">Microcella alkaliphila</name>
    <dbReference type="NCBI Taxonomy" id="279828"/>
    <lineage>
        <taxon>Bacteria</taxon>
        <taxon>Bacillati</taxon>
        <taxon>Actinomycetota</taxon>
        <taxon>Actinomycetes</taxon>
        <taxon>Micrococcales</taxon>
        <taxon>Microbacteriaceae</taxon>
        <taxon>Microcella</taxon>
    </lineage>
</organism>
<dbReference type="Proteomes" id="UP000292408">
    <property type="component" value="Unassembled WGS sequence"/>
</dbReference>
<evidence type="ECO:0000313" key="1">
    <source>
        <dbReference type="EMBL" id="BAU33452.1"/>
    </source>
</evidence>
<proteinExistence type="predicted"/>
<accession>A0A0U5BRX2</accession>
<name>A0A0U5BRX2_9MICO</name>
<protein>
    <recommendedName>
        <fullName evidence="5">HEPN domain-containing protein</fullName>
    </recommendedName>
</protein>
<dbReference type="Proteomes" id="UP000218965">
    <property type="component" value="Chromosome"/>
</dbReference>
<evidence type="ECO:0000313" key="2">
    <source>
        <dbReference type="EMBL" id="RZT60813.1"/>
    </source>
</evidence>
<reference evidence="2" key="5">
    <citation type="submission" date="2019-02" db="EMBL/GenBank/DDBJ databases">
        <authorList>
            <person name="Whitman W."/>
            <person name="Huntemann M."/>
            <person name="Clum A."/>
            <person name="Pillay M."/>
            <person name="Palaniappan K."/>
            <person name="Varghese N."/>
            <person name="Mikhailova N."/>
            <person name="Stamatis D."/>
            <person name="Reddy T."/>
            <person name="Daum C."/>
            <person name="Shapiro N."/>
            <person name="Ivanova N."/>
            <person name="Kyrpides N."/>
            <person name="Woyke T."/>
        </authorList>
    </citation>
    <scope>NUCLEOTIDE SEQUENCE</scope>
    <source>
        <strain evidence="2">AC4r</strain>
    </source>
</reference>
<dbReference type="KEGG" id="malk:MalAC0309_2617"/>
<reference evidence="3" key="3">
    <citation type="submission" date="2015-12" db="EMBL/GenBank/DDBJ databases">
        <authorList>
            <person name="Shamseldin A."/>
            <person name="Moawad H."/>
            <person name="Abd El-Rahim W.M."/>
            <person name="Sadowsky M.J."/>
        </authorList>
    </citation>
    <scope>NUCLEOTIDE SEQUENCE [LARGE SCALE GENOMIC DNA]</scope>
    <source>
        <strain evidence="3">JAM AC0309</strain>
    </source>
</reference>
<evidence type="ECO:0000313" key="3">
    <source>
        <dbReference type="Proteomes" id="UP000218965"/>
    </source>
</evidence>
<dbReference type="AlphaFoldDB" id="A0A0U5BRX2"/>
<sequence length="125" mass="13288">MTPTRPADRALARRRLAKAEEFWEAAETLAGDPGFMNAYTAQLVLSGIAAADVLCAAKLGLYAPTGDHSEAVALLRRVEPALAGNLSKLLAAKTRAEYSGQFMKTTEMTGLRRAAEALLNAARIA</sequence>
<evidence type="ECO:0000313" key="4">
    <source>
        <dbReference type="Proteomes" id="UP000292408"/>
    </source>
</evidence>
<dbReference type="EMBL" id="SGXT01000014">
    <property type="protein sequence ID" value="RZT60813.1"/>
    <property type="molecule type" value="Genomic_DNA"/>
</dbReference>
<reference evidence="2 4" key="1">
    <citation type="journal article" date="2015" name="Stand. Genomic Sci.">
        <title>Genomic Encyclopedia of Bacterial and Archaeal Type Strains, Phase III: the genomes of soil and plant-associated and newly described type strains.</title>
        <authorList>
            <person name="Whitman W.B."/>
            <person name="Woyke T."/>
            <person name="Klenk H.P."/>
            <person name="Zhou Y."/>
            <person name="Lilburn T.G."/>
            <person name="Beck B.J."/>
            <person name="De Vos P."/>
            <person name="Vandamme P."/>
            <person name="Eisen J.A."/>
            <person name="Garrity G."/>
            <person name="Hugenholtz P."/>
            <person name="Kyrpides N.C."/>
        </authorList>
    </citation>
    <scope>NUCLEOTIDE SEQUENCE [LARGE SCALE GENOMIC DNA]</scope>
    <source>
        <strain evidence="2 4">AC4r</strain>
    </source>
</reference>
<reference evidence="1 3" key="4">
    <citation type="submission" date="2016-01" db="EMBL/GenBank/DDBJ databases">
        <title>Microcella alkaliphila JAM AC0309 whole genome shotgun sequence.</title>
        <authorList>
            <person name="Kurata A."/>
            <person name="Hirose Y."/>
            <person name="Kishimoto N."/>
            <person name="Kobayashi T."/>
        </authorList>
    </citation>
    <scope>NUCLEOTIDE SEQUENCE [LARGE SCALE GENOMIC DNA]</scope>
    <source>
        <strain evidence="1 3">JAM AC0309</strain>
    </source>
</reference>
<keyword evidence="4" id="KW-1185">Reference proteome</keyword>
<gene>
    <name evidence="2" type="ORF">EV140_1334</name>
    <name evidence="1" type="ORF">MalAC0309_2617</name>
</gene>
<evidence type="ECO:0008006" key="5">
    <source>
        <dbReference type="Google" id="ProtNLM"/>
    </source>
</evidence>
<reference evidence="1" key="2">
    <citation type="submission" date="2015-12" db="EMBL/GenBank/DDBJ databases">
        <authorList>
            <consortium name="Microcella alkaliphila JAM AC0309 genome sequencing consortium"/>
            <person name="Kurata A."/>
            <person name="Hirose Y."/>
            <person name="Kishimoto N."/>
            <person name="Kobayashi T."/>
        </authorList>
    </citation>
    <scope>NUCLEOTIDE SEQUENCE</scope>
    <source>
        <strain evidence="1">JAM AC0309</strain>
    </source>
</reference>